<dbReference type="InterPro" id="IPR001466">
    <property type="entry name" value="Beta-lactam-related"/>
</dbReference>
<keyword evidence="2" id="KW-0472">Membrane</keyword>
<dbReference type="SUPFAM" id="SSF56601">
    <property type="entry name" value="beta-lactamase/transpeptidase-like"/>
    <property type="match status" value="1"/>
</dbReference>
<dbReference type="EC" id="3.1.1.103" evidence="4"/>
<dbReference type="Proteomes" id="UP000321323">
    <property type="component" value="Chromosome"/>
</dbReference>
<keyword evidence="5" id="KW-1185">Reference proteome</keyword>
<evidence type="ECO:0000313" key="4">
    <source>
        <dbReference type="EMBL" id="WUR14318.1"/>
    </source>
</evidence>
<feature type="domain" description="Beta-lactamase-related" evidence="3">
    <location>
        <begin position="40"/>
        <end position="371"/>
    </location>
</feature>
<evidence type="ECO:0000256" key="1">
    <source>
        <dbReference type="ARBA" id="ARBA00004370"/>
    </source>
</evidence>
<evidence type="ECO:0000259" key="3">
    <source>
        <dbReference type="Pfam" id="PF00144"/>
    </source>
</evidence>
<dbReference type="InterPro" id="IPR012338">
    <property type="entry name" value="Beta-lactam/transpept-like"/>
</dbReference>
<protein>
    <submittedName>
        <fullName evidence="4">Serine hydrolase domain-containing protein</fullName>
        <ecNumber evidence="4">3.1.1.103</ecNumber>
    </submittedName>
</protein>
<dbReference type="InterPro" id="IPR050491">
    <property type="entry name" value="AmpC-like"/>
</dbReference>
<dbReference type="EMBL" id="CP136508">
    <property type="protein sequence ID" value="WUR14318.1"/>
    <property type="molecule type" value="Genomic_DNA"/>
</dbReference>
<evidence type="ECO:0000256" key="2">
    <source>
        <dbReference type="ARBA" id="ARBA00023136"/>
    </source>
</evidence>
<dbReference type="Gene3D" id="3.40.710.10">
    <property type="entry name" value="DD-peptidase/beta-lactamase superfamily"/>
    <property type="match status" value="1"/>
</dbReference>
<comment type="subcellular location">
    <subcellularLocation>
        <location evidence="1">Membrane</location>
    </subcellularLocation>
</comment>
<dbReference type="PANTHER" id="PTHR46825:SF11">
    <property type="entry name" value="PENICILLIN-BINDING PROTEIN 4"/>
    <property type="match status" value="1"/>
</dbReference>
<reference evidence="4 5" key="1">
    <citation type="journal article" date="2019" name="Int. J. Syst. Evol. Microbiol.">
        <title>The Draft Whole-Genome Sequence of the Antibiotic Producer Empedobacter haloabium ATCC 31962 Provides Indications for Its Taxonomic Reclassification.</title>
        <authorList>
            <person name="Miess H."/>
            <person name="Arlt P."/>
            <person name="Apel A.K."/>
            <person name="Weber T."/>
            <person name="Nieselt K."/>
            <person name="Hanssen F."/>
            <person name="Czemmel S."/>
            <person name="Nahnsen S."/>
            <person name="Gross H."/>
        </authorList>
    </citation>
    <scope>NUCLEOTIDE SEQUENCE [LARGE SCALE GENOMIC DNA]</scope>
    <source>
        <strain evidence="4 5">ATCC 31962</strain>
    </source>
</reference>
<accession>A0ABZ1UNS3</accession>
<keyword evidence="4" id="KW-0378">Hydrolase</keyword>
<dbReference type="PANTHER" id="PTHR46825">
    <property type="entry name" value="D-ALANYL-D-ALANINE-CARBOXYPEPTIDASE/ENDOPEPTIDASE AMPH"/>
    <property type="match status" value="1"/>
</dbReference>
<gene>
    <name evidence="4" type="ORF">E7V67_004235</name>
</gene>
<organism evidence="4 5">
    <name type="scientific">[Empedobacter] haloabium</name>
    <dbReference type="NCBI Taxonomy" id="592317"/>
    <lineage>
        <taxon>Bacteria</taxon>
        <taxon>Pseudomonadati</taxon>
        <taxon>Pseudomonadota</taxon>
        <taxon>Betaproteobacteria</taxon>
        <taxon>Burkholderiales</taxon>
        <taxon>Oxalobacteraceae</taxon>
        <taxon>Telluria group</taxon>
        <taxon>Telluria group incertae sedis</taxon>
    </lineage>
</organism>
<proteinExistence type="predicted"/>
<name>A0ABZ1UNS3_9BURK</name>
<evidence type="ECO:0000313" key="5">
    <source>
        <dbReference type="Proteomes" id="UP000321323"/>
    </source>
</evidence>
<dbReference type="Pfam" id="PF00144">
    <property type="entry name" value="Beta-lactamase"/>
    <property type="match status" value="1"/>
</dbReference>
<dbReference type="GO" id="GO:0016787">
    <property type="term" value="F:hydrolase activity"/>
    <property type="evidence" value="ECO:0007669"/>
    <property type="project" value="UniProtKB-KW"/>
</dbReference>
<sequence length="376" mass="40316">MLRNTIGALCIAALQAACGGDDTPSPSSIQQSFLRAEAERVRAAAGLPGVAVLTAGANHVDVAISGVRRVGAAAPLLTADPLQAGSQTKAVTAMLLARLVEQGRLRWDSTLAELLPAWRDEMQPALRDVTVTQLLRHRGGFKRDPDEADAAAVLPRATGDLVADRALLLRHLLRQEPGATPGTYAYSNVGYMVAGLVAEIAGGAPFETLVQREVFRPLGVQATFGFPEDAEPVTVAGHERRDGAWRHADYPAVDRYNMARVEAAAGGMSIAMPEYAKLLREHLRGLQGASTFLRQETWQLIHAGDGGDYGFGWSIAEVRGKGRVSAHAGSWGSYYMFALLVPEQDRAVAVACNCYGDEAVEQLDRLARQLALDEPR</sequence>